<feature type="transmembrane region" description="Helical" evidence="13">
    <location>
        <begin position="359"/>
        <end position="380"/>
    </location>
</feature>
<feature type="transmembrane region" description="Helical" evidence="13">
    <location>
        <begin position="96"/>
        <end position="124"/>
    </location>
</feature>
<evidence type="ECO:0000256" key="8">
    <source>
        <dbReference type="ARBA" id="ARBA00023065"/>
    </source>
</evidence>
<organism evidence="14 15">
    <name type="scientific">Chironomus riparius</name>
    <dbReference type="NCBI Taxonomy" id="315576"/>
    <lineage>
        <taxon>Eukaryota</taxon>
        <taxon>Metazoa</taxon>
        <taxon>Ecdysozoa</taxon>
        <taxon>Arthropoda</taxon>
        <taxon>Hexapoda</taxon>
        <taxon>Insecta</taxon>
        <taxon>Pterygota</taxon>
        <taxon>Neoptera</taxon>
        <taxon>Endopterygota</taxon>
        <taxon>Diptera</taxon>
        <taxon>Nematocera</taxon>
        <taxon>Chironomoidea</taxon>
        <taxon>Chironomidae</taxon>
        <taxon>Chironominae</taxon>
        <taxon>Chironomus</taxon>
    </lineage>
</organism>
<keyword evidence="11 12" id="KW-0407">Ion channel</keyword>
<feature type="transmembrane region" description="Helical" evidence="13">
    <location>
        <begin position="236"/>
        <end position="258"/>
    </location>
</feature>
<evidence type="ECO:0000256" key="13">
    <source>
        <dbReference type="SAM" id="Phobius"/>
    </source>
</evidence>
<dbReference type="GO" id="GO:0005886">
    <property type="term" value="C:plasma membrane"/>
    <property type="evidence" value="ECO:0007669"/>
    <property type="project" value="UniProtKB-SubCell"/>
</dbReference>
<evidence type="ECO:0000256" key="7">
    <source>
        <dbReference type="ARBA" id="ARBA00023053"/>
    </source>
</evidence>
<dbReference type="Gene3D" id="1.10.287.820">
    <property type="entry name" value="Acid-sensing ion channel domain"/>
    <property type="match status" value="2"/>
</dbReference>
<comment type="subcellular location">
    <subcellularLocation>
        <location evidence="1">Membrane</location>
        <topology evidence="1">Multi-pass membrane protein</topology>
    </subcellularLocation>
</comment>
<keyword evidence="10 12" id="KW-0739">Sodium transport</keyword>
<dbReference type="GO" id="GO:0015280">
    <property type="term" value="F:ligand-gated sodium channel activity"/>
    <property type="evidence" value="ECO:0007669"/>
    <property type="project" value="TreeGrafter"/>
</dbReference>
<keyword evidence="15" id="KW-1185">Reference proteome</keyword>
<evidence type="ECO:0000256" key="6">
    <source>
        <dbReference type="ARBA" id="ARBA00022989"/>
    </source>
</evidence>
<keyword evidence="8 12" id="KW-0406">Ion transport</keyword>
<evidence type="ECO:0000256" key="4">
    <source>
        <dbReference type="ARBA" id="ARBA00022461"/>
    </source>
</evidence>
<name>A0A9P0JBX4_9DIPT</name>
<evidence type="ECO:0000256" key="9">
    <source>
        <dbReference type="ARBA" id="ARBA00023136"/>
    </source>
</evidence>
<proteinExistence type="inferred from homology"/>
<feature type="transmembrane region" description="Helical" evidence="13">
    <location>
        <begin position="1341"/>
        <end position="1367"/>
    </location>
</feature>
<accession>A0A9P0JBX4</accession>
<evidence type="ECO:0000256" key="5">
    <source>
        <dbReference type="ARBA" id="ARBA00022692"/>
    </source>
</evidence>
<keyword evidence="9 13" id="KW-0472">Membrane</keyword>
<keyword evidence="3 12" id="KW-0813">Transport</keyword>
<evidence type="ECO:0000313" key="15">
    <source>
        <dbReference type="Proteomes" id="UP001153620"/>
    </source>
</evidence>
<gene>
    <name evidence="14" type="ORF">CHIRRI_LOCUS14989</name>
</gene>
<feature type="transmembrane region" description="Helical" evidence="13">
    <location>
        <begin position="940"/>
        <end position="957"/>
    </location>
</feature>
<feature type="transmembrane region" description="Helical" evidence="13">
    <location>
        <begin position="144"/>
        <end position="161"/>
    </location>
</feature>
<keyword evidence="5 12" id="KW-0812">Transmembrane</keyword>
<dbReference type="Pfam" id="PF00858">
    <property type="entry name" value="ASC"/>
    <property type="match status" value="2"/>
</dbReference>
<dbReference type="Proteomes" id="UP001153620">
    <property type="component" value="Chromosome 4"/>
</dbReference>
<evidence type="ECO:0000256" key="2">
    <source>
        <dbReference type="ARBA" id="ARBA00007193"/>
    </source>
</evidence>
<evidence type="ECO:0000256" key="3">
    <source>
        <dbReference type="ARBA" id="ARBA00022448"/>
    </source>
</evidence>
<keyword evidence="4 12" id="KW-0894">Sodium channel</keyword>
<dbReference type="InterPro" id="IPR001873">
    <property type="entry name" value="ENaC"/>
</dbReference>
<dbReference type="Gene3D" id="1.10.287.770">
    <property type="entry name" value="YojJ-like"/>
    <property type="match status" value="2"/>
</dbReference>
<feature type="transmembrane region" description="Helical" evidence="13">
    <location>
        <begin position="326"/>
        <end position="347"/>
    </location>
</feature>
<feature type="transmembrane region" description="Helical" evidence="13">
    <location>
        <begin position="31"/>
        <end position="57"/>
    </location>
</feature>
<dbReference type="OrthoDB" id="7788754at2759"/>
<evidence type="ECO:0000256" key="1">
    <source>
        <dbReference type="ARBA" id="ARBA00004141"/>
    </source>
</evidence>
<evidence type="ECO:0000256" key="11">
    <source>
        <dbReference type="ARBA" id="ARBA00023303"/>
    </source>
</evidence>
<sequence length="1382" mass="161782">MSIITIGFLIFVTSGYILTSIFSNMKIKEILGGLILTFYWCGAYLYNIISASIVFSFKSRFEIINKIIPQNMEKFAIMEMSLLHVKMTEQLKQQSIIFSLQMASIIAIVIANTTFSFFELYILIKDNLKAGKYFFSIAYNAANLYYTFGIFFIVTICKLTTSEGELTSQALHDGIIKIASKNDKIVMKRSQLFLYQLQHFNADISSGLFTFDWKVMMMAKKFNFIRDYIRARKLSLILMAAAITGFIIFVTCMFLIGAKLTNMETEEFISGLVVNFNWCVFTITARYGVINKILQQNLEKSVIIKMSELHMKLCQLMSNNSKMFSFQMVLLTGICIWNTTFSLFELYMAAKEHNSIDKVFYSIAVTIATVYFTCGIFFIITISSLTMNEGEQTLKDIHCGIYLTSARYNRKIMKRIQIFLLQLQHFNANVSCGLFKIDWKVMMMINFPAVSVCPRLKLDMGGIRRLGSEDEYGFHPYRFEKHSLSLYYYEKLEEEQEYADEEKFGKISYLEFLNRIDNGSIKPNELGIKLLKMLQVYDLVLDRGIFEKINYSIPTDDFLDVFNEFHKEFTPDAYNVMYLFSNLYQEYISEIITPWGLCHTYNMAFSHDMLNFNSTSNDFHYHHAFRREDRDYRDRYEANLSFPKKLSSSSHGLWVGFNFLPSTFIDEYIQNDFDGYVVLFHDPFELPSFNSKILNFNINLRTNIFINPQLNSIDESLNEYEPVDRNCYLINEKLLKFFKVYTKNNCENECMSDFMISRCGCVAFFTIRNSSTRICSAIERTCFKNAEKDFNEHKKSCECFEPCELLKYNYEIHTYGRAHANAYETFLNVGFQLQYKSNDIKQFVRKEQFTAVDFLSFVGGILGLFAGFSALSFVELIYWFIFRVCVRKFTKVDSTVHPVQDIQGDKSKLLELKQFLASYFSESSIHGFGYIFDSSRITRVLWTLFILTSMTLCLYMIQSTQDSVPNSRVIAYDDHFKEMDDIPFPALTIVPLFTFPPDFGWKLFSLNVKKLMNNDTTREEFKRNITRWFLCGDTFSNYYSAVAFSIVPYIIPVIEQESQVDWFREQFSTFNQYQLEFSEIRTLRGMGFTFNMIDAEDLLNLDRISSKFYYSRNVTTKSKNLKNISKAVKYPLTFGTSDKAELSLKLEQPTGHLWNCLMQSYVVHKPDELPTFMTRKEFIPYDFGSTVDIIVSPEIIRTDEYLRKLKPSERDCYFEHERPLKYFKKYTKKNCEIECQTNITKEICGCVDIEHPFEHHNELCLNISRMLESCVGTLYKYLYTSFNYSPEQNCSCLPLCNTISYNMKYYTKRESKGNQTIINMRMSMDDIILYRRYQQFTSSDVVSYVGGLLGLFAGISMLSIVEFLYFFTIRLAVNFWRIFKKQ</sequence>
<dbReference type="PANTHER" id="PTHR11690">
    <property type="entry name" value="AMILORIDE-SENSITIVE SODIUM CHANNEL-RELATED"/>
    <property type="match status" value="1"/>
</dbReference>
<reference evidence="14" key="1">
    <citation type="submission" date="2022-01" db="EMBL/GenBank/DDBJ databases">
        <authorList>
            <person name="King R."/>
        </authorList>
    </citation>
    <scope>NUCLEOTIDE SEQUENCE</scope>
</reference>
<comment type="similarity">
    <text evidence="2 12">Belongs to the amiloride-sensitive sodium channel (TC 1.A.6) family.</text>
</comment>
<evidence type="ECO:0000256" key="10">
    <source>
        <dbReference type="ARBA" id="ARBA00023201"/>
    </source>
</evidence>
<dbReference type="GO" id="GO:0050909">
    <property type="term" value="P:sensory perception of taste"/>
    <property type="evidence" value="ECO:0007669"/>
    <property type="project" value="InterPro"/>
</dbReference>
<protein>
    <submittedName>
        <fullName evidence="14">Uncharacterized protein</fullName>
    </submittedName>
</protein>
<keyword evidence="6 13" id="KW-1133">Transmembrane helix</keyword>
<evidence type="ECO:0000256" key="12">
    <source>
        <dbReference type="RuleBase" id="RU000679"/>
    </source>
</evidence>
<reference evidence="14" key="2">
    <citation type="submission" date="2022-10" db="EMBL/GenBank/DDBJ databases">
        <authorList>
            <consortium name="ENA_rothamsted_submissions"/>
            <consortium name="culmorum"/>
            <person name="King R."/>
        </authorList>
    </citation>
    <scope>NUCLEOTIDE SEQUENCE</scope>
</reference>
<keyword evidence="7" id="KW-0915">Sodium</keyword>
<evidence type="ECO:0000313" key="14">
    <source>
        <dbReference type="EMBL" id="CAH1735732.1"/>
    </source>
</evidence>
<feature type="transmembrane region" description="Helical" evidence="13">
    <location>
        <begin position="854"/>
        <end position="881"/>
    </location>
</feature>
<dbReference type="PANTHER" id="PTHR11690:SF288">
    <property type="entry name" value="AMILORIDE-SENSITIVE NA+ CHANNEL-RELATED"/>
    <property type="match status" value="1"/>
</dbReference>
<dbReference type="EMBL" id="OU895880">
    <property type="protein sequence ID" value="CAH1735732.1"/>
    <property type="molecule type" value="Genomic_DNA"/>
</dbReference>